<proteinExistence type="predicted"/>
<dbReference type="Gene3D" id="3.10.180.10">
    <property type="entry name" value="2,3-Dihydroxybiphenyl 1,2-Dioxygenase, domain 1"/>
    <property type="match status" value="1"/>
</dbReference>
<evidence type="ECO:0000313" key="3">
    <source>
        <dbReference type="Proteomes" id="UP000188235"/>
    </source>
</evidence>
<dbReference type="InterPro" id="IPR052164">
    <property type="entry name" value="Anthracycline_SecMetBiosynth"/>
</dbReference>
<keyword evidence="3" id="KW-1185">Reference proteome</keyword>
<reference evidence="2 3" key="1">
    <citation type="journal article" date="2008" name="Int. J. Syst. Evol. Microbiol.">
        <title>Tessaracoccus flavescens sp. nov., isolated from marine sediment.</title>
        <authorList>
            <person name="Lee D.W."/>
            <person name="Lee S.D."/>
        </authorList>
    </citation>
    <scope>NUCLEOTIDE SEQUENCE [LARGE SCALE GENOMIC DNA]</scope>
    <source>
        <strain evidence="2 3">SST-39T</strain>
    </source>
</reference>
<name>A0A1Q2CX72_9ACTN</name>
<dbReference type="Proteomes" id="UP000188235">
    <property type="component" value="Chromosome"/>
</dbReference>
<dbReference type="KEGG" id="tfa:BW733_07725"/>
<dbReference type="OrthoDB" id="9793039at2"/>
<accession>A0A1Q2CX72</accession>
<dbReference type="PROSITE" id="PS51819">
    <property type="entry name" value="VOC"/>
    <property type="match status" value="1"/>
</dbReference>
<dbReference type="PANTHER" id="PTHR33993:SF2">
    <property type="entry name" value="VOC DOMAIN-CONTAINING PROTEIN"/>
    <property type="match status" value="1"/>
</dbReference>
<sequence>MASRPIHFELHVDDLDRARDFYSAVFGWGYQDFSEYAGQPYFAIVTGQDEEPGINGALVQRRVPVVDDNPVSAAVLAMGVESFDAVAETILGNGGEVAVPKTALPGMAWQGYFLDPDGNVFGVHQPDESAA</sequence>
<protein>
    <submittedName>
        <fullName evidence="2">Glyoxalase</fullName>
    </submittedName>
</protein>
<dbReference type="InterPro" id="IPR029068">
    <property type="entry name" value="Glyas_Bleomycin-R_OHBP_Dase"/>
</dbReference>
<feature type="domain" description="VOC" evidence="1">
    <location>
        <begin position="4"/>
        <end position="126"/>
    </location>
</feature>
<dbReference type="AlphaFoldDB" id="A0A1Q2CX72"/>
<gene>
    <name evidence="2" type="ORF">BW733_07725</name>
</gene>
<dbReference type="SUPFAM" id="SSF54593">
    <property type="entry name" value="Glyoxalase/Bleomycin resistance protein/Dihydroxybiphenyl dioxygenase"/>
    <property type="match status" value="1"/>
</dbReference>
<evidence type="ECO:0000313" key="2">
    <source>
        <dbReference type="EMBL" id="AQP50732.1"/>
    </source>
</evidence>
<organism evidence="2 3">
    <name type="scientific">Tessaracoccus flavescens</name>
    <dbReference type="NCBI Taxonomy" id="399497"/>
    <lineage>
        <taxon>Bacteria</taxon>
        <taxon>Bacillati</taxon>
        <taxon>Actinomycetota</taxon>
        <taxon>Actinomycetes</taxon>
        <taxon>Propionibacteriales</taxon>
        <taxon>Propionibacteriaceae</taxon>
        <taxon>Tessaracoccus</taxon>
    </lineage>
</organism>
<dbReference type="RefSeq" id="WP_077349359.1">
    <property type="nucleotide sequence ID" value="NZ_CP019607.1"/>
</dbReference>
<dbReference type="CDD" id="cd07247">
    <property type="entry name" value="SgaA_N_like"/>
    <property type="match status" value="1"/>
</dbReference>
<dbReference type="EMBL" id="CP019607">
    <property type="protein sequence ID" value="AQP50732.1"/>
    <property type="molecule type" value="Genomic_DNA"/>
</dbReference>
<dbReference type="InterPro" id="IPR037523">
    <property type="entry name" value="VOC_core"/>
</dbReference>
<evidence type="ECO:0000259" key="1">
    <source>
        <dbReference type="PROSITE" id="PS51819"/>
    </source>
</evidence>
<dbReference type="STRING" id="399497.BW733_07725"/>
<dbReference type="Pfam" id="PF00903">
    <property type="entry name" value="Glyoxalase"/>
    <property type="match status" value="1"/>
</dbReference>
<dbReference type="PANTHER" id="PTHR33993">
    <property type="entry name" value="GLYOXALASE-RELATED"/>
    <property type="match status" value="1"/>
</dbReference>
<dbReference type="InterPro" id="IPR004360">
    <property type="entry name" value="Glyas_Fos-R_dOase_dom"/>
</dbReference>